<dbReference type="Pfam" id="PF03641">
    <property type="entry name" value="Lysine_decarbox"/>
    <property type="match status" value="1"/>
</dbReference>
<dbReference type="PANTHER" id="PTHR31223">
    <property type="entry name" value="LOG FAMILY PROTEIN YJL055W"/>
    <property type="match status" value="1"/>
</dbReference>
<keyword evidence="2" id="KW-0378">Hydrolase</keyword>
<dbReference type="Proteomes" id="UP000744769">
    <property type="component" value="Unassembled WGS sequence"/>
</dbReference>
<dbReference type="NCBIfam" id="TIGR00730">
    <property type="entry name" value="Rossman fold protein, TIGR00730 family"/>
    <property type="match status" value="1"/>
</dbReference>
<dbReference type="InterPro" id="IPR005269">
    <property type="entry name" value="LOG"/>
</dbReference>
<comment type="catalytic activity">
    <reaction evidence="2">
        <text>N(6)-(dimethylallyl)adenosine 5'-phosphate + H2O = N(6)-dimethylallyladenine + D-ribose 5-phosphate</text>
        <dbReference type="Rhea" id="RHEA:48560"/>
        <dbReference type="ChEBI" id="CHEBI:15377"/>
        <dbReference type="ChEBI" id="CHEBI:17660"/>
        <dbReference type="ChEBI" id="CHEBI:57526"/>
        <dbReference type="ChEBI" id="CHEBI:78346"/>
        <dbReference type="EC" id="3.2.2.n1"/>
    </reaction>
</comment>
<proteinExistence type="inferred from homology"/>
<comment type="caution">
    <text evidence="3">The sequence shown here is derived from an EMBL/GenBank/DDBJ whole genome shotgun (WGS) entry which is preliminary data.</text>
</comment>
<dbReference type="AlphaFoldDB" id="A0A967B1R1"/>
<name>A0A967B1R1_9MICO</name>
<dbReference type="GO" id="GO:0005829">
    <property type="term" value="C:cytosol"/>
    <property type="evidence" value="ECO:0007669"/>
    <property type="project" value="TreeGrafter"/>
</dbReference>
<dbReference type="Gene3D" id="3.40.50.450">
    <property type="match status" value="1"/>
</dbReference>
<keyword evidence="2" id="KW-0203">Cytokinin biosynthesis</keyword>
<evidence type="ECO:0000313" key="4">
    <source>
        <dbReference type="Proteomes" id="UP000744769"/>
    </source>
</evidence>
<evidence type="ECO:0000256" key="2">
    <source>
        <dbReference type="RuleBase" id="RU363015"/>
    </source>
</evidence>
<comment type="similarity">
    <text evidence="1 2">Belongs to the LOG family.</text>
</comment>
<evidence type="ECO:0000256" key="1">
    <source>
        <dbReference type="ARBA" id="ARBA00006763"/>
    </source>
</evidence>
<reference evidence="3" key="1">
    <citation type="submission" date="2020-03" db="EMBL/GenBank/DDBJ databases">
        <title>Draft sequencing of Calidifontibacter sp. DB0510.</title>
        <authorList>
            <person name="Kim D.-U."/>
        </authorList>
    </citation>
    <scope>NUCLEOTIDE SEQUENCE</scope>
    <source>
        <strain evidence="3">DB0510</strain>
    </source>
</reference>
<dbReference type="EMBL" id="JAAOIV010000013">
    <property type="protein sequence ID" value="NHN57209.1"/>
    <property type="molecule type" value="Genomic_DNA"/>
</dbReference>
<dbReference type="SUPFAM" id="SSF102405">
    <property type="entry name" value="MCP/YpsA-like"/>
    <property type="match status" value="1"/>
</dbReference>
<sequence>MTQPFITVFCASRPGNNPQWQQAAYDTGKTLADNGFGVVYGGGGGGSMGALAQGALDAGGEVIGVIPQSMIDREWGRHDLTRLEVVETMHERKARMAQLGDAFLVLPGGIGTLEEFFEVWTWRTLGYLPHRVGVLDVGGFWQPMLAMLQRMVDGELVSADTFADLIVTTDAAAYLDATGLRGR</sequence>
<dbReference type="RefSeq" id="WP_166198263.1">
    <property type="nucleotide sequence ID" value="NZ_JAAOIV010000013.1"/>
</dbReference>
<dbReference type="GO" id="GO:0009691">
    <property type="term" value="P:cytokinin biosynthetic process"/>
    <property type="evidence" value="ECO:0007669"/>
    <property type="project" value="UniProtKB-UniRule"/>
</dbReference>
<gene>
    <name evidence="3" type="ORF">G9U51_15665</name>
</gene>
<keyword evidence="4" id="KW-1185">Reference proteome</keyword>
<dbReference type="EC" id="3.2.2.n1" evidence="2"/>
<comment type="catalytic activity">
    <reaction evidence="2">
        <text>9-ribosyl-trans-zeatin 5'-phosphate + H2O = trans-zeatin + D-ribose 5-phosphate</text>
        <dbReference type="Rhea" id="RHEA:48564"/>
        <dbReference type="ChEBI" id="CHEBI:15377"/>
        <dbReference type="ChEBI" id="CHEBI:16522"/>
        <dbReference type="ChEBI" id="CHEBI:78346"/>
        <dbReference type="ChEBI" id="CHEBI:87947"/>
        <dbReference type="EC" id="3.2.2.n1"/>
    </reaction>
</comment>
<organism evidence="3 4">
    <name type="scientific">Metallococcus carri</name>
    <dbReference type="NCBI Taxonomy" id="1656884"/>
    <lineage>
        <taxon>Bacteria</taxon>
        <taxon>Bacillati</taxon>
        <taxon>Actinomycetota</taxon>
        <taxon>Actinomycetes</taxon>
        <taxon>Micrococcales</taxon>
        <taxon>Dermacoccaceae</taxon>
        <taxon>Metallococcus</taxon>
    </lineage>
</organism>
<evidence type="ECO:0000313" key="3">
    <source>
        <dbReference type="EMBL" id="NHN57209.1"/>
    </source>
</evidence>
<protein>
    <recommendedName>
        <fullName evidence="2">Cytokinin riboside 5'-monophosphate phosphoribohydrolase</fullName>
        <ecNumber evidence="2">3.2.2.n1</ecNumber>
    </recommendedName>
</protein>
<dbReference type="PANTHER" id="PTHR31223:SF70">
    <property type="entry name" value="LOG FAMILY PROTEIN YJL055W"/>
    <property type="match status" value="1"/>
</dbReference>
<accession>A0A967B1R1</accession>
<dbReference type="GO" id="GO:0016799">
    <property type="term" value="F:hydrolase activity, hydrolyzing N-glycosyl compounds"/>
    <property type="evidence" value="ECO:0007669"/>
    <property type="project" value="TreeGrafter"/>
</dbReference>
<dbReference type="InterPro" id="IPR031100">
    <property type="entry name" value="LOG_fam"/>
</dbReference>